<dbReference type="AlphaFoldDB" id="A0AAV5V0D8"/>
<protein>
    <submittedName>
        <fullName evidence="1">Uncharacterized protein</fullName>
    </submittedName>
</protein>
<evidence type="ECO:0000313" key="1">
    <source>
        <dbReference type="EMBL" id="GMT12844.1"/>
    </source>
</evidence>
<organism evidence="1 2">
    <name type="scientific">Pristionchus fissidentatus</name>
    <dbReference type="NCBI Taxonomy" id="1538716"/>
    <lineage>
        <taxon>Eukaryota</taxon>
        <taxon>Metazoa</taxon>
        <taxon>Ecdysozoa</taxon>
        <taxon>Nematoda</taxon>
        <taxon>Chromadorea</taxon>
        <taxon>Rhabditida</taxon>
        <taxon>Rhabditina</taxon>
        <taxon>Diplogasteromorpha</taxon>
        <taxon>Diplogasteroidea</taxon>
        <taxon>Neodiplogasteridae</taxon>
        <taxon>Pristionchus</taxon>
    </lineage>
</organism>
<reference evidence="1" key="1">
    <citation type="submission" date="2023-10" db="EMBL/GenBank/DDBJ databases">
        <title>Genome assembly of Pristionchus species.</title>
        <authorList>
            <person name="Yoshida K."/>
            <person name="Sommer R.J."/>
        </authorList>
    </citation>
    <scope>NUCLEOTIDE SEQUENCE</scope>
    <source>
        <strain evidence="1">RS5133</strain>
    </source>
</reference>
<dbReference type="EMBL" id="BTSY01000002">
    <property type="protein sequence ID" value="GMT12844.1"/>
    <property type="molecule type" value="Genomic_DNA"/>
</dbReference>
<sequence>MFYNYNLSVSYSPKELYDLATLMNIQELPKFPVGGYIEISVWMMSYIDSVKLQPKLMFYEKGKQEENKFIFNIFHEDEALSTVLHMKVGQGQCSKCTDICDNGQFPRGNLKHLYIERATETMIRVCV</sequence>
<accession>A0AAV5V0D8</accession>
<comment type="caution">
    <text evidence="1">The sequence shown here is derived from an EMBL/GenBank/DDBJ whole genome shotgun (WGS) entry which is preliminary data.</text>
</comment>
<keyword evidence="2" id="KW-1185">Reference proteome</keyword>
<proteinExistence type="predicted"/>
<gene>
    <name evidence="1" type="ORF">PFISCL1PPCAC_4141</name>
</gene>
<evidence type="ECO:0000313" key="2">
    <source>
        <dbReference type="Proteomes" id="UP001432322"/>
    </source>
</evidence>
<feature type="non-terminal residue" evidence="1">
    <location>
        <position position="127"/>
    </location>
</feature>
<name>A0AAV5V0D8_9BILA</name>
<dbReference type="Proteomes" id="UP001432322">
    <property type="component" value="Unassembled WGS sequence"/>
</dbReference>